<sequence length="469" mass="55805">MIKSKLIQLYTCLDRTELEAFHKWLKSPLHNSDNDLSKLFIYIGSRRVLSKTSLDKNRVFKQLFPTETYQDLKLRRLMSKGIKHLENFVHFWMSKKNTLEQQKNVATFLRTRNRPLLAQQQWAKGKKALALQVDKTHAYYYKKYQLEQEHFEQAASQSRMRATNLQAIVNSFSIAFVIETLRYACTAISHKNLYATNYNIPLLDEILDLAKQSPYLDIAAIQLYYQAYMALTIPKDSIHFELLKRNLLKQEGLLPTKERKDLYTLAINYCIRRINSDESQKFIREVFELYKQGLKNKALLDNGILSRFTYKNIASAGLRLHEYDWIANYISSYAVYVEADYRESYQHYNTSKLYFAKEDYDQAMQRLIQVEYDDLFLNLDAKTMLMKIYYETQSYDALDAFFHSFTIYLQRKEIMGYHRENYLNIIRLTKKLLELPPRNPKAQQQLQDNIDSMQPLTERAWLLEQLRKI</sequence>
<gene>
    <name evidence="1" type="ORF">HELGO_WM16866</name>
</gene>
<organism evidence="1">
    <name type="scientific">uncultured Aureispira sp</name>
    <dbReference type="NCBI Taxonomy" id="1331704"/>
    <lineage>
        <taxon>Bacteria</taxon>
        <taxon>Pseudomonadati</taxon>
        <taxon>Bacteroidota</taxon>
        <taxon>Saprospiria</taxon>
        <taxon>Saprospirales</taxon>
        <taxon>Saprospiraceae</taxon>
        <taxon>Aureispira</taxon>
        <taxon>environmental samples</taxon>
    </lineage>
</organism>
<reference evidence="1" key="1">
    <citation type="submission" date="2020-01" db="EMBL/GenBank/DDBJ databases">
        <authorList>
            <person name="Meier V. D."/>
            <person name="Meier V D."/>
        </authorList>
    </citation>
    <scope>NUCLEOTIDE SEQUENCE</scope>
    <source>
        <strain evidence="1">HLG_WM_MAG_10</strain>
    </source>
</reference>
<protein>
    <submittedName>
        <fullName evidence="1">Uncharacterized protein</fullName>
    </submittedName>
</protein>
<dbReference type="AlphaFoldDB" id="A0A6S6TM11"/>
<accession>A0A6S6TM11</accession>
<dbReference type="EMBL" id="CACVAQ010000232">
    <property type="protein sequence ID" value="CAA6815918.1"/>
    <property type="molecule type" value="Genomic_DNA"/>
</dbReference>
<proteinExistence type="predicted"/>
<evidence type="ECO:0000313" key="1">
    <source>
        <dbReference type="EMBL" id="CAA6815918.1"/>
    </source>
</evidence>
<name>A0A6S6TM11_9BACT</name>